<feature type="region of interest" description="Disordered" evidence="1">
    <location>
        <begin position="798"/>
        <end position="820"/>
    </location>
</feature>
<feature type="compositionally biased region" description="Basic residues" evidence="1">
    <location>
        <begin position="644"/>
        <end position="658"/>
    </location>
</feature>
<feature type="compositionally biased region" description="Low complexity" evidence="1">
    <location>
        <begin position="1372"/>
        <end position="1383"/>
    </location>
</feature>
<feature type="signal peptide" evidence="2">
    <location>
        <begin position="1"/>
        <end position="19"/>
    </location>
</feature>
<feature type="compositionally biased region" description="Basic and acidic residues" evidence="1">
    <location>
        <begin position="479"/>
        <end position="493"/>
    </location>
</feature>
<feature type="region of interest" description="Disordered" evidence="1">
    <location>
        <begin position="959"/>
        <end position="979"/>
    </location>
</feature>
<feature type="region of interest" description="Disordered" evidence="1">
    <location>
        <begin position="1188"/>
        <end position="1208"/>
    </location>
</feature>
<accession>A0ABR1MRH7</accession>
<feature type="region of interest" description="Disordered" evidence="1">
    <location>
        <begin position="1306"/>
        <end position="1339"/>
    </location>
</feature>
<feature type="compositionally biased region" description="Basic and acidic residues" evidence="1">
    <location>
        <begin position="616"/>
        <end position="627"/>
    </location>
</feature>
<comment type="caution">
    <text evidence="3">The sequence shown here is derived from an EMBL/GenBank/DDBJ whole genome shotgun (WGS) entry which is preliminary data.</text>
</comment>
<feature type="region of interest" description="Disordered" evidence="1">
    <location>
        <begin position="1356"/>
        <end position="1383"/>
    </location>
</feature>
<keyword evidence="2" id="KW-0732">Signal</keyword>
<evidence type="ECO:0000256" key="2">
    <source>
        <dbReference type="SAM" id="SignalP"/>
    </source>
</evidence>
<organism evidence="3 4">
    <name type="scientific">Phyllosticta citricarpa</name>
    <dbReference type="NCBI Taxonomy" id="55181"/>
    <lineage>
        <taxon>Eukaryota</taxon>
        <taxon>Fungi</taxon>
        <taxon>Dikarya</taxon>
        <taxon>Ascomycota</taxon>
        <taxon>Pezizomycotina</taxon>
        <taxon>Dothideomycetes</taxon>
        <taxon>Dothideomycetes incertae sedis</taxon>
        <taxon>Botryosphaeriales</taxon>
        <taxon>Phyllostictaceae</taxon>
        <taxon>Phyllosticta</taxon>
    </lineage>
</organism>
<evidence type="ECO:0000256" key="1">
    <source>
        <dbReference type="SAM" id="MobiDB-lite"/>
    </source>
</evidence>
<feature type="compositionally biased region" description="Polar residues" evidence="1">
    <location>
        <begin position="502"/>
        <end position="517"/>
    </location>
</feature>
<feature type="compositionally biased region" description="Low complexity" evidence="1">
    <location>
        <begin position="1132"/>
        <end position="1149"/>
    </location>
</feature>
<feature type="region of interest" description="Disordered" evidence="1">
    <location>
        <begin position="1038"/>
        <end position="1067"/>
    </location>
</feature>
<feature type="compositionally biased region" description="Basic residues" evidence="1">
    <location>
        <begin position="1269"/>
        <end position="1280"/>
    </location>
</feature>
<gene>
    <name evidence="3" type="ORF">IWX46DRAFT_577532</name>
</gene>
<feature type="region of interest" description="Disordered" evidence="1">
    <location>
        <begin position="1109"/>
        <end position="1149"/>
    </location>
</feature>
<keyword evidence="4" id="KW-1185">Reference proteome</keyword>
<feature type="compositionally biased region" description="Pro residues" evidence="1">
    <location>
        <begin position="569"/>
        <end position="581"/>
    </location>
</feature>
<proteinExistence type="predicted"/>
<sequence>MRFSIFILTVFLLFGSVSAVPIADAPSSPILPQDASTNNDNENDKGAAVPALYKESQIREDYILSLTRVPKRVMVHAAGKALSESELHEVLKFSEIRKCQYNASDGRCSGTQGLHRVTFLHPFWNNFSYFYENHHWLKSGLKKQDTKLMNAMEKKTWSVKGLMLKAHNHSFVVEGVPNIDLLAITNVTEIDKRDTPLRQDAIMTLGHKAKKIINKNRGQILTAEQLHHLLEHAETRPCIINRGSRCPGTEDMKRVKFLHYDPKVAKEKMKLPKEHVSILKQLKKLEVFPPPPGDHTDSYLIEGIDDISMLALDGITRVAKQDATLSQASISKVLKRSPESLRPPIEREKGFFEHIMDGFADLTFLIDTSLDGLFHGLGLINDKQRDRAGGKKLDHKTEQLLNNLDKLTPKQRKNLATRIHKDFNHAALLDMAFERKVVRDFLRKVQIELTKSVGKPNPKIDALLKKPAFADDTVPDLGKLPDFDNNKKPDRALAKRAAPSETPLTPEQRQIMANRTAESTHRHSDMNSTDVHPKQGENEGRKYERKETVIKRDAPPRGSPQAGRTPMPVSTPLPTPLPLPEPAADEPWYIHHVGQDAAANRDKHLTKEQTNILKNEAARQKAREKAEKKTKKQRKKEEKQRKKEEKRRKKEEKRRKKEEKRQKKQDYKDMLAGKPPRQRSTSARLTTSTTPAPSPIDVVQFFREPRRNHHVVTSTSEATLEKRSKPTLFPRRIVHKKRPGSPERLCRQAVYGDSEHHPSPKKGLAMVPTNRNIKIQEQEVKTCTKWVVEVNQVRDDRRKNLSDAGPPGYGVHVPVSKPQHPKSDCKIAVYGPPISPFNHRWNDMNHRPADPKSPWLQVRWKMLRERMRECVMWTEMIDHLSGHSQDNYKPSISAPPLSPPSAVPDSMNEGCRTAVFGSEILLPNGGLTESMQQQKAKDCIVWTSGISNELSREQDIDTLRPSMHNEPNHEQEKTTSRDLSERLLGKFDKRHLEQDKQPSSENGTAYMASFNRLSKSDEPRRTAAEWDKKVKELEELQRKHRGHTCKAEVREEREEAEERAAKTPDELSELDQEKLRYVEGDVALIQALNWCRSGLLARERKKELLEARKKRDEAVRWERGQAEREDKDGGILSNSTSNSLTNSTSSSNSNSAWLWKRWMVRTARRRHPVHDQPRPLTPEEAQRLKEDIEAQRAHRQHSKEQEDKEHRKYEKLEQKELKHVSEYRAMQKKFWPKGIESLEAEEERAFKKAHPDGEDIDGSTHMSKEEKRRRLKYAKARKREGKHEGKLETARLKLWPARENKLTAELAKGWKSEDSSDNLKEPGDPPKSKSDDDAREKAPLLKRWMRNRLLWSGVERPTSELTSRTNCDPLHSSPISSRPTSPSMEKLNNLDKYINGTQHCVNVATSGETAVVEPHTPSPVSTVRLPASLHCPAPTQWNTYFDRPTDPLTKPT</sequence>
<feature type="region of interest" description="Disordered" evidence="1">
    <location>
        <begin position="887"/>
        <end position="906"/>
    </location>
</feature>
<dbReference type="EMBL" id="JBBPDW010000002">
    <property type="protein sequence ID" value="KAK7555818.1"/>
    <property type="molecule type" value="Genomic_DNA"/>
</dbReference>
<protein>
    <submittedName>
        <fullName evidence="3">Uncharacterized protein</fullName>
    </submittedName>
</protein>
<reference evidence="3 4" key="1">
    <citation type="submission" date="2024-04" db="EMBL/GenBank/DDBJ databases">
        <title>Phyllosticta paracitricarpa is synonymous to the EU quarantine fungus P. citricarpa based on phylogenomic analyses.</title>
        <authorList>
            <consortium name="Lawrence Berkeley National Laboratory"/>
            <person name="Van Ingen-Buijs V.A."/>
            <person name="Van Westerhoven A.C."/>
            <person name="Haridas S."/>
            <person name="Skiadas P."/>
            <person name="Martin F."/>
            <person name="Groenewald J.Z."/>
            <person name="Crous P.W."/>
            <person name="Seidl M.F."/>
        </authorList>
    </citation>
    <scope>NUCLEOTIDE SEQUENCE [LARGE SCALE GENOMIC DNA]</scope>
    <source>
        <strain evidence="3 4">CBS 122670</strain>
    </source>
</reference>
<feature type="compositionally biased region" description="Basic and acidic residues" evidence="1">
    <location>
        <begin position="518"/>
        <end position="555"/>
    </location>
</feature>
<feature type="compositionally biased region" description="Basic and acidic residues" evidence="1">
    <location>
        <begin position="1045"/>
        <end position="1067"/>
    </location>
</feature>
<evidence type="ECO:0000313" key="3">
    <source>
        <dbReference type="EMBL" id="KAK7555818.1"/>
    </source>
</evidence>
<feature type="region of interest" description="Disordered" evidence="1">
    <location>
        <begin position="1242"/>
        <end position="1286"/>
    </location>
</feature>
<feature type="region of interest" description="Disordered" evidence="1">
    <location>
        <begin position="471"/>
        <end position="695"/>
    </location>
</feature>
<feature type="compositionally biased region" description="Basic and acidic residues" evidence="1">
    <location>
        <begin position="1109"/>
        <end position="1129"/>
    </location>
</feature>
<feature type="compositionally biased region" description="Basic and acidic residues" evidence="1">
    <location>
        <begin position="1243"/>
        <end position="1253"/>
    </location>
</feature>
<feature type="compositionally biased region" description="Low complexity" evidence="1">
    <location>
        <begin position="679"/>
        <end position="691"/>
    </location>
</feature>
<feature type="chain" id="PRO_5047207201" evidence="2">
    <location>
        <begin position="20"/>
        <end position="1452"/>
    </location>
</feature>
<feature type="compositionally biased region" description="Basic and acidic residues" evidence="1">
    <location>
        <begin position="659"/>
        <end position="671"/>
    </location>
</feature>
<dbReference type="Proteomes" id="UP001365128">
    <property type="component" value="Unassembled WGS sequence"/>
</dbReference>
<feature type="compositionally biased region" description="Basic and acidic residues" evidence="1">
    <location>
        <begin position="966"/>
        <end position="979"/>
    </location>
</feature>
<evidence type="ECO:0000313" key="4">
    <source>
        <dbReference type="Proteomes" id="UP001365128"/>
    </source>
</evidence>
<name>A0ABR1MRH7_9PEZI</name>